<dbReference type="EMBL" id="CP007793">
    <property type="protein sequence ID" value="AIB13030.1"/>
    <property type="molecule type" value="Genomic_DNA"/>
</dbReference>
<evidence type="ECO:0000259" key="6">
    <source>
        <dbReference type="Pfam" id="PF13458"/>
    </source>
</evidence>
<dbReference type="AlphaFoldDB" id="A0A060DJR6"/>
<dbReference type="PANTHER" id="PTHR47151">
    <property type="entry name" value="LEU/ILE/VAL-BINDING ABC TRANSPORTER SUBUNIT"/>
    <property type="match status" value="1"/>
</dbReference>
<dbReference type="InterPro" id="IPR028082">
    <property type="entry name" value="Peripla_BP_I"/>
</dbReference>
<gene>
    <name evidence="7" type="ORF">ABAZ39_13780</name>
</gene>
<dbReference type="RefSeq" id="WP_038530094.1">
    <property type="nucleotide sequence ID" value="NZ_CP007793.1"/>
</dbReference>
<evidence type="ECO:0000313" key="8">
    <source>
        <dbReference type="Proteomes" id="UP000027186"/>
    </source>
</evidence>
<keyword evidence="2" id="KW-0813">Transport</keyword>
<protein>
    <submittedName>
        <fullName evidence="7">ABC transporter</fullName>
    </submittedName>
</protein>
<dbReference type="PRINTS" id="PR00337">
    <property type="entry name" value="LEUILEVALBP"/>
</dbReference>
<dbReference type="KEGG" id="abq:ABAZ39_13780"/>
<feature type="signal peptide" evidence="5">
    <location>
        <begin position="1"/>
        <end position="26"/>
    </location>
</feature>
<evidence type="ECO:0000256" key="3">
    <source>
        <dbReference type="ARBA" id="ARBA00022729"/>
    </source>
</evidence>
<evidence type="ECO:0000256" key="1">
    <source>
        <dbReference type="ARBA" id="ARBA00010062"/>
    </source>
</evidence>
<keyword evidence="4" id="KW-0029">Amino-acid transport</keyword>
<evidence type="ECO:0000256" key="2">
    <source>
        <dbReference type="ARBA" id="ARBA00022448"/>
    </source>
</evidence>
<accession>A0A060DJR6</accession>
<evidence type="ECO:0000313" key="7">
    <source>
        <dbReference type="EMBL" id="AIB13030.1"/>
    </source>
</evidence>
<dbReference type="Proteomes" id="UP000027186">
    <property type="component" value="Chromosome"/>
</dbReference>
<name>A0A060DJR6_9PROT</name>
<proteinExistence type="inferred from homology"/>
<evidence type="ECO:0000256" key="4">
    <source>
        <dbReference type="ARBA" id="ARBA00022970"/>
    </source>
</evidence>
<dbReference type="Pfam" id="PF13458">
    <property type="entry name" value="Peripla_BP_6"/>
    <property type="match status" value="1"/>
</dbReference>
<dbReference type="Gene3D" id="3.40.50.2300">
    <property type="match status" value="2"/>
</dbReference>
<dbReference type="InterPro" id="IPR028081">
    <property type="entry name" value="Leu-bd"/>
</dbReference>
<feature type="chain" id="PRO_5001582943" evidence="5">
    <location>
        <begin position="27"/>
        <end position="370"/>
    </location>
</feature>
<reference evidence="7 8" key="1">
    <citation type="journal article" date="2014" name="Genome Announc.">
        <title>Complete Genome Sequence of the Model Rhizosphere Strain Azospirillum brasilense Az39, Successfully Applied in Agriculture.</title>
        <authorList>
            <person name="Rivera D."/>
            <person name="Revale S."/>
            <person name="Molina R."/>
            <person name="Gualpa J."/>
            <person name="Puente M."/>
            <person name="Maroniche G."/>
            <person name="Paris G."/>
            <person name="Baker D."/>
            <person name="Clavijo B."/>
            <person name="McLay K."/>
            <person name="Spaepen S."/>
            <person name="Perticari A."/>
            <person name="Vazquez M."/>
            <person name="Wisniewski-Dye F."/>
            <person name="Watkins C."/>
            <person name="Martinez-Abarca F."/>
            <person name="Vanderleyden J."/>
            <person name="Cassan F."/>
        </authorList>
    </citation>
    <scope>NUCLEOTIDE SEQUENCE [LARGE SCALE GENOMIC DNA]</scope>
    <source>
        <strain evidence="7 8">Az39</strain>
    </source>
</reference>
<dbReference type="InterPro" id="IPR000709">
    <property type="entry name" value="Leu_Ile_Val-bd"/>
</dbReference>
<organism evidence="7 8">
    <name type="scientific">Azospirillum argentinense</name>
    <dbReference type="NCBI Taxonomy" id="2970906"/>
    <lineage>
        <taxon>Bacteria</taxon>
        <taxon>Pseudomonadati</taxon>
        <taxon>Pseudomonadota</taxon>
        <taxon>Alphaproteobacteria</taxon>
        <taxon>Rhodospirillales</taxon>
        <taxon>Azospirillaceae</taxon>
        <taxon>Azospirillum</taxon>
    </lineage>
</organism>
<evidence type="ECO:0000256" key="5">
    <source>
        <dbReference type="SAM" id="SignalP"/>
    </source>
</evidence>
<feature type="domain" description="Leucine-binding protein" evidence="6">
    <location>
        <begin position="28"/>
        <end position="358"/>
    </location>
</feature>
<dbReference type="SUPFAM" id="SSF53822">
    <property type="entry name" value="Periplasmic binding protein-like I"/>
    <property type="match status" value="1"/>
</dbReference>
<dbReference type="PANTHER" id="PTHR47151:SF2">
    <property type="entry name" value="AMINO ACID BINDING PROTEIN"/>
    <property type="match status" value="1"/>
</dbReference>
<comment type="similarity">
    <text evidence="1">Belongs to the leucine-binding protein family.</text>
</comment>
<sequence>MIRAKLAVTAAVVTLGAGLWAGAAQADITIALAGPMTGAAAAYGEQTRAGVEAAVADINAKGGLLGQKLVLTIADDACDAKQAVAAANKLVSQNVAAVIGHVCSGASIAASNVYGEEGIVMISPTATSPQLTDRGLKNVFRVCGRDDQQGEVAAKLIADRYKGKKVAIVHDKQAYGQGLADDVKRRLNAAGITEAAFTSITAGEKDYSALITRLKSDGVDVLYYGGYDQELGLIARQAADQQFRPQIIGADGIQPQSYWNIAGDTAEGTLFTFSPDPQRNPAAKPVVEALQAKNIRTDGFTLFAYAAVQTYAEAVQKANSAKPDAVAKALRAGPSFDTVVGSLSFDDKGDLKQPGYVFWAWKNGEKVQVD</sequence>
<dbReference type="GO" id="GO:0006865">
    <property type="term" value="P:amino acid transport"/>
    <property type="evidence" value="ECO:0007669"/>
    <property type="project" value="UniProtKB-KW"/>
</dbReference>
<keyword evidence="3 5" id="KW-0732">Signal</keyword>
<dbReference type="CDD" id="cd06342">
    <property type="entry name" value="PBP1_ABC_LIVBP-like"/>
    <property type="match status" value="1"/>
</dbReference>